<proteinExistence type="predicted"/>
<dbReference type="EMBL" id="CM055095">
    <property type="protein sequence ID" value="KAJ7558760.1"/>
    <property type="molecule type" value="Genomic_DNA"/>
</dbReference>
<dbReference type="Proteomes" id="UP001162992">
    <property type="component" value="Chromosome 4"/>
</dbReference>
<reference evidence="2" key="1">
    <citation type="journal article" date="2024" name="Proc. Natl. Acad. Sci. U.S.A.">
        <title>Extraordinary preservation of gene collinearity over three hundred million years revealed in homosporous lycophytes.</title>
        <authorList>
            <person name="Li C."/>
            <person name="Wickell D."/>
            <person name="Kuo L.Y."/>
            <person name="Chen X."/>
            <person name="Nie B."/>
            <person name="Liao X."/>
            <person name="Peng D."/>
            <person name="Ji J."/>
            <person name="Jenkins J."/>
            <person name="Williams M."/>
            <person name="Shu S."/>
            <person name="Plott C."/>
            <person name="Barry K."/>
            <person name="Rajasekar S."/>
            <person name="Grimwood J."/>
            <person name="Han X."/>
            <person name="Sun S."/>
            <person name="Hou Z."/>
            <person name="He W."/>
            <person name="Dai G."/>
            <person name="Sun C."/>
            <person name="Schmutz J."/>
            <person name="Leebens-Mack J.H."/>
            <person name="Li F.W."/>
            <person name="Wang L."/>
        </authorList>
    </citation>
    <scope>NUCLEOTIDE SEQUENCE [LARGE SCALE GENOMIC DNA]</scope>
    <source>
        <strain evidence="2">cv. PW_Plant_1</strain>
    </source>
</reference>
<keyword evidence="2" id="KW-1185">Reference proteome</keyword>
<protein>
    <submittedName>
        <fullName evidence="1">Uncharacterized protein</fullName>
    </submittedName>
</protein>
<evidence type="ECO:0000313" key="2">
    <source>
        <dbReference type="Proteomes" id="UP001162992"/>
    </source>
</evidence>
<sequence length="47" mass="5523">MLLHLLSSFVLRLFSVELVLLKFFQTLSDRQNLSKFEDASMLMFVIT</sequence>
<accession>A0ACC2DX76</accession>
<comment type="caution">
    <text evidence="1">The sequence shown here is derived from an EMBL/GenBank/DDBJ whole genome shotgun (WGS) entry which is preliminary data.</text>
</comment>
<name>A0ACC2DX76_DIPCM</name>
<evidence type="ECO:0000313" key="1">
    <source>
        <dbReference type="EMBL" id="KAJ7558760.1"/>
    </source>
</evidence>
<organism evidence="1 2">
    <name type="scientific">Diphasiastrum complanatum</name>
    <name type="common">Issler's clubmoss</name>
    <name type="synonym">Lycopodium complanatum</name>
    <dbReference type="NCBI Taxonomy" id="34168"/>
    <lineage>
        <taxon>Eukaryota</taxon>
        <taxon>Viridiplantae</taxon>
        <taxon>Streptophyta</taxon>
        <taxon>Embryophyta</taxon>
        <taxon>Tracheophyta</taxon>
        <taxon>Lycopodiopsida</taxon>
        <taxon>Lycopodiales</taxon>
        <taxon>Lycopodiaceae</taxon>
        <taxon>Lycopodioideae</taxon>
        <taxon>Diphasiastrum</taxon>
    </lineage>
</organism>
<gene>
    <name evidence="1" type="ORF">O6H91_04G054400</name>
</gene>